<keyword evidence="4 10" id="KW-0808">Transferase</keyword>
<comment type="catalytic activity">
    <reaction evidence="10">
        <text>di-trans,octa-cis-undecaprenyl diphospho-N-acetyl-alpha-D-muramoyl-L-alanyl-D-glutamyl-meso-2,6-diaminopimeloyl-D-alanyl-D-alanine + UDP-N-acetyl-alpha-D-glucosamine = di-trans,octa-cis-undecaprenyl diphospho-[N-acetyl-alpha-D-glucosaminyl-(1-&gt;4)]-N-acetyl-alpha-D-muramoyl-L-alanyl-D-glutamyl-meso-2,6-diaminopimeloyl-D-alanyl-D-alanine + UDP + H(+)</text>
        <dbReference type="Rhea" id="RHEA:31227"/>
        <dbReference type="ChEBI" id="CHEBI:15378"/>
        <dbReference type="ChEBI" id="CHEBI:57705"/>
        <dbReference type="ChEBI" id="CHEBI:58223"/>
        <dbReference type="ChEBI" id="CHEBI:61387"/>
        <dbReference type="ChEBI" id="CHEBI:61388"/>
        <dbReference type="EC" id="2.4.1.227"/>
    </reaction>
</comment>
<evidence type="ECO:0000256" key="9">
    <source>
        <dbReference type="ARBA" id="ARBA00023316"/>
    </source>
</evidence>
<comment type="caution">
    <text evidence="13">The sequence shown here is derived from an EMBL/GenBank/DDBJ whole genome shotgun (WGS) entry which is preliminary data.</text>
</comment>
<dbReference type="EMBL" id="QFWG01000010">
    <property type="protein sequence ID" value="PWI27399.1"/>
    <property type="molecule type" value="Genomic_DNA"/>
</dbReference>
<comment type="caution">
    <text evidence="10">Lacks conserved residue(s) required for the propagation of feature annotation.</text>
</comment>
<keyword evidence="7 10" id="KW-0472">Membrane</keyword>
<dbReference type="InterPro" id="IPR007235">
    <property type="entry name" value="Glyco_trans_28_C"/>
</dbReference>
<dbReference type="Pfam" id="PF04101">
    <property type="entry name" value="Glyco_tran_28_C"/>
    <property type="match status" value="1"/>
</dbReference>
<dbReference type="CDD" id="cd03785">
    <property type="entry name" value="GT28_MurG"/>
    <property type="match status" value="1"/>
</dbReference>
<evidence type="ECO:0000256" key="7">
    <source>
        <dbReference type="ARBA" id="ARBA00023136"/>
    </source>
</evidence>
<organism evidence="13 14">
    <name type="scientific">Pseudoglutamicibacter cumminsii</name>
    <dbReference type="NCBI Taxonomy" id="156979"/>
    <lineage>
        <taxon>Bacteria</taxon>
        <taxon>Bacillati</taxon>
        <taxon>Actinomycetota</taxon>
        <taxon>Actinomycetes</taxon>
        <taxon>Micrococcales</taxon>
        <taxon>Micrococcaceae</taxon>
        <taxon>Pseudoglutamicibacter</taxon>
    </lineage>
</organism>
<evidence type="ECO:0000256" key="4">
    <source>
        <dbReference type="ARBA" id="ARBA00022679"/>
    </source>
</evidence>
<keyword evidence="14" id="KW-1185">Reference proteome</keyword>
<evidence type="ECO:0000313" key="13">
    <source>
        <dbReference type="EMBL" id="PWI27399.1"/>
    </source>
</evidence>
<feature type="binding site" evidence="10">
    <location>
        <position position="300"/>
    </location>
    <ligand>
        <name>UDP-N-acetyl-alpha-D-glucosamine</name>
        <dbReference type="ChEBI" id="CHEBI:57705"/>
    </ligand>
</feature>
<evidence type="ECO:0000259" key="11">
    <source>
        <dbReference type="Pfam" id="PF03033"/>
    </source>
</evidence>
<evidence type="ECO:0000259" key="12">
    <source>
        <dbReference type="Pfam" id="PF04101"/>
    </source>
</evidence>
<name>A0ABX5L545_9MICC</name>
<keyword evidence="5 10" id="KW-0133">Cell shape</keyword>
<proteinExistence type="inferred from homology"/>
<evidence type="ECO:0000256" key="2">
    <source>
        <dbReference type="ARBA" id="ARBA00022618"/>
    </source>
</evidence>
<evidence type="ECO:0000313" key="14">
    <source>
        <dbReference type="Proteomes" id="UP000245514"/>
    </source>
</evidence>
<reference evidence="13 14" key="1">
    <citation type="submission" date="2018-05" db="EMBL/GenBank/DDBJ databases">
        <title>Draft Genome Sequence of Arthrobacter cumminsii IME1328, Isolated from a Patient Who Suffered from Foot Ulcers in China.</title>
        <authorList>
            <person name="Li M."/>
            <person name="Jiang Z."/>
            <person name="Sun Q."/>
            <person name="Tong Y."/>
        </authorList>
    </citation>
    <scope>NUCLEOTIDE SEQUENCE [LARGE SCALE GENOMIC DNA]</scope>
    <source>
        <strain evidence="13 14">IME1328</strain>
    </source>
</reference>
<feature type="binding site" evidence="10">
    <location>
        <position position="134"/>
    </location>
    <ligand>
        <name>UDP-N-acetyl-alpha-D-glucosamine</name>
        <dbReference type="ChEBI" id="CHEBI:57705"/>
    </ligand>
</feature>
<dbReference type="SUPFAM" id="SSF53756">
    <property type="entry name" value="UDP-Glycosyltransferase/glycogen phosphorylase"/>
    <property type="match status" value="1"/>
</dbReference>
<feature type="domain" description="Glycosyl transferase family 28 C-terminal" evidence="12">
    <location>
        <begin position="198"/>
        <end position="358"/>
    </location>
</feature>
<keyword evidence="9 10" id="KW-0961">Cell wall biogenesis/degradation</keyword>
<gene>
    <name evidence="10 13" type="primary">murG</name>
    <name evidence="13" type="ORF">CAY35_07680</name>
</gene>
<comment type="pathway">
    <text evidence="10">Cell wall biogenesis; peptidoglycan biosynthesis.</text>
</comment>
<evidence type="ECO:0000256" key="1">
    <source>
        <dbReference type="ARBA" id="ARBA00022475"/>
    </source>
</evidence>
<dbReference type="Proteomes" id="UP000245514">
    <property type="component" value="Unassembled WGS sequence"/>
</dbReference>
<comment type="subcellular location">
    <subcellularLocation>
        <location evidence="10">Cell membrane</location>
        <topology evidence="10">Peripheral membrane protein</topology>
        <orientation evidence="10">Cytoplasmic side</orientation>
    </subcellularLocation>
</comment>
<feature type="binding site" evidence="10">
    <location>
        <position position="171"/>
    </location>
    <ligand>
        <name>UDP-N-acetyl-alpha-D-glucosamine</name>
        <dbReference type="ChEBI" id="CHEBI:57705"/>
    </ligand>
</feature>
<feature type="binding site" evidence="10">
    <location>
        <position position="205"/>
    </location>
    <ligand>
        <name>UDP-N-acetyl-alpha-D-glucosamine</name>
        <dbReference type="ChEBI" id="CHEBI:57705"/>
    </ligand>
</feature>
<evidence type="ECO:0000256" key="10">
    <source>
        <dbReference type="HAMAP-Rule" id="MF_00033"/>
    </source>
</evidence>
<comment type="function">
    <text evidence="10">Cell wall formation. Catalyzes the transfer of a GlcNAc subunit on undecaprenyl-pyrophosphoryl-MurNAc-pentapeptide (lipid intermediate I) to form undecaprenyl-pyrophosphoryl-MurNAc-(pentapeptide)GlcNAc (lipid intermediate II).</text>
</comment>
<dbReference type="PANTHER" id="PTHR21015:SF22">
    <property type="entry name" value="GLYCOSYLTRANSFERASE"/>
    <property type="match status" value="1"/>
</dbReference>
<sequence>MRKGSGVGSGLSVVFAGGGSAGHVSPLLAMARAVGKKMPEARITVVGTPEGLETRLVPQAGFDLELIPKAPMPRRLNKAALQFPRKYLEAQRRAAQILRDVDADVVVGVGGYVCPPMYKAAFRAKVPVVIHEANIRAGMANKMGAKKAAFVGTAFAETKIPGAQHVGMPMRDEIAQLDRAAGAADARRGFGLDPDAPTLLVTGGSLGAVNLNKALAGALEELTRNGVQVLHITGEGKGIEAQGAEGGAAYVQVPYVDAMERAYEAADVIVCRSGAGTVCEIAAAGLPSILVPLPVGNGEQALNGKVLVDAHAALMVNDAELTSDWLTENVMALFNDPVRLERMGIAAATVGITDAAQTMAATIVDIAADHASK</sequence>
<dbReference type="Pfam" id="PF03033">
    <property type="entry name" value="Glyco_transf_28"/>
    <property type="match status" value="1"/>
</dbReference>
<feature type="binding site" evidence="10">
    <location>
        <begin position="20"/>
        <end position="22"/>
    </location>
    <ligand>
        <name>UDP-N-acetyl-alpha-D-glucosamine</name>
        <dbReference type="ChEBI" id="CHEBI:57705"/>
    </ligand>
</feature>
<protein>
    <recommendedName>
        <fullName evidence="10">UDP-N-acetylglucosamine--N-acetylmuramyl-(pentapeptide) pyrophosphoryl-undecaprenol N-acetylglucosamine transferase</fullName>
        <ecNumber evidence="10">2.4.1.227</ecNumber>
    </recommendedName>
    <alternativeName>
        <fullName evidence="10">Undecaprenyl-PP-MurNAc-pentapeptide-UDPGlcNAc GlcNAc transferase</fullName>
    </alternativeName>
</protein>
<dbReference type="InterPro" id="IPR006009">
    <property type="entry name" value="GlcNAc_MurG"/>
</dbReference>
<comment type="similarity">
    <text evidence="10">Belongs to the glycosyltransferase 28 family. MurG subfamily.</text>
</comment>
<evidence type="ECO:0000256" key="3">
    <source>
        <dbReference type="ARBA" id="ARBA00022676"/>
    </source>
</evidence>
<dbReference type="Gene3D" id="3.40.50.2000">
    <property type="entry name" value="Glycogen Phosphorylase B"/>
    <property type="match status" value="2"/>
</dbReference>
<keyword evidence="3 10" id="KW-0328">Glycosyltransferase</keyword>
<dbReference type="EC" id="2.4.1.227" evidence="10"/>
<dbReference type="NCBIfam" id="TIGR01133">
    <property type="entry name" value="murG"/>
    <property type="match status" value="1"/>
</dbReference>
<evidence type="ECO:0000256" key="5">
    <source>
        <dbReference type="ARBA" id="ARBA00022960"/>
    </source>
</evidence>
<feature type="domain" description="Glycosyltransferase family 28 N-terminal" evidence="11">
    <location>
        <begin position="13"/>
        <end position="150"/>
    </location>
</feature>
<keyword evidence="8 10" id="KW-0131">Cell cycle</keyword>
<evidence type="ECO:0000256" key="6">
    <source>
        <dbReference type="ARBA" id="ARBA00022984"/>
    </source>
</evidence>
<keyword evidence="1 10" id="KW-1003">Cell membrane</keyword>
<dbReference type="PANTHER" id="PTHR21015">
    <property type="entry name" value="UDP-N-ACETYLGLUCOSAMINE--N-ACETYLMURAMYL-(PENTAPEPTIDE) PYROPHOSPHORYL-UNDECAPRENOL N-ACETYLGLUCOSAMINE TRANSFERASE 1"/>
    <property type="match status" value="1"/>
</dbReference>
<evidence type="ECO:0000256" key="8">
    <source>
        <dbReference type="ARBA" id="ARBA00023306"/>
    </source>
</evidence>
<keyword evidence="6 10" id="KW-0573">Peptidoglycan synthesis</keyword>
<dbReference type="HAMAP" id="MF_00033">
    <property type="entry name" value="MurG"/>
    <property type="match status" value="1"/>
</dbReference>
<dbReference type="InterPro" id="IPR004276">
    <property type="entry name" value="GlycoTrans_28_N"/>
</dbReference>
<accession>A0ABX5L545</accession>
<keyword evidence="2 10" id="KW-0132">Cell division</keyword>